<dbReference type="GO" id="GO:0016979">
    <property type="term" value="F:lipoate-protein ligase activity"/>
    <property type="evidence" value="ECO:0007669"/>
    <property type="project" value="UniProtKB-EC"/>
</dbReference>
<dbReference type="PROSITE" id="PS51733">
    <property type="entry name" value="BPL_LPL_CATALYTIC"/>
    <property type="match status" value="1"/>
</dbReference>
<keyword evidence="6" id="KW-0067">ATP-binding</keyword>
<dbReference type="PANTHER" id="PTHR12561:SF3">
    <property type="entry name" value="LIPOYLTRANSFERASE 1, MITOCHONDRIAL"/>
    <property type="match status" value="1"/>
</dbReference>
<evidence type="ECO:0000313" key="10">
    <source>
        <dbReference type="Proteomes" id="UP000614058"/>
    </source>
</evidence>
<comment type="pathway">
    <text evidence="1">Protein modification; protein lipoylation via exogenous pathway; protein N(6)-(lipoyl)lysine from lipoate: step 2/2.</text>
</comment>
<dbReference type="SUPFAM" id="SSF55681">
    <property type="entry name" value="Class II aaRS and biotin synthetases"/>
    <property type="match status" value="1"/>
</dbReference>
<dbReference type="InterPro" id="IPR004143">
    <property type="entry name" value="BPL_LPL_catalytic"/>
</dbReference>
<dbReference type="PANTHER" id="PTHR12561">
    <property type="entry name" value="LIPOATE-PROTEIN LIGASE"/>
    <property type="match status" value="1"/>
</dbReference>
<protein>
    <recommendedName>
        <fullName evidence="3">lipoate--protein ligase</fullName>
        <ecNumber evidence="3">6.3.1.20</ecNumber>
    </recommendedName>
</protein>
<comment type="catalytic activity">
    <reaction evidence="7">
        <text>L-lysyl-[lipoyl-carrier protein] + (R)-lipoate + ATP = N(6)-[(R)-lipoyl]-L-lysyl-[lipoyl-carrier protein] + AMP + diphosphate + H(+)</text>
        <dbReference type="Rhea" id="RHEA:49288"/>
        <dbReference type="Rhea" id="RHEA-COMP:10500"/>
        <dbReference type="Rhea" id="RHEA-COMP:10502"/>
        <dbReference type="ChEBI" id="CHEBI:15378"/>
        <dbReference type="ChEBI" id="CHEBI:29969"/>
        <dbReference type="ChEBI" id="CHEBI:30616"/>
        <dbReference type="ChEBI" id="CHEBI:33019"/>
        <dbReference type="ChEBI" id="CHEBI:83088"/>
        <dbReference type="ChEBI" id="CHEBI:83099"/>
        <dbReference type="ChEBI" id="CHEBI:456215"/>
        <dbReference type="EC" id="6.3.1.20"/>
    </reaction>
</comment>
<evidence type="ECO:0000256" key="7">
    <source>
        <dbReference type="ARBA" id="ARBA00048037"/>
    </source>
</evidence>
<organism evidence="9 10">
    <name type="scientific">Kingella bonacorsii</name>
    <dbReference type="NCBI Taxonomy" id="2796361"/>
    <lineage>
        <taxon>Bacteria</taxon>
        <taxon>Pseudomonadati</taxon>
        <taxon>Pseudomonadota</taxon>
        <taxon>Betaproteobacteria</taxon>
        <taxon>Neisseriales</taxon>
        <taxon>Neisseriaceae</taxon>
        <taxon>Kingella</taxon>
    </lineage>
</organism>
<keyword evidence="10" id="KW-1185">Reference proteome</keyword>
<dbReference type="EMBL" id="JAEHNZ010000002">
    <property type="protein sequence ID" value="MBK0396184.1"/>
    <property type="molecule type" value="Genomic_DNA"/>
</dbReference>
<dbReference type="Gene3D" id="3.30.390.50">
    <property type="entry name" value="CO dehydrogenase flavoprotein, C-terminal domain"/>
    <property type="match status" value="1"/>
</dbReference>
<dbReference type="InterPro" id="IPR019491">
    <property type="entry name" value="Lipoate_protein_ligase_C"/>
</dbReference>
<dbReference type="Pfam" id="PF21948">
    <property type="entry name" value="LplA-B_cat"/>
    <property type="match status" value="1"/>
</dbReference>
<evidence type="ECO:0000256" key="4">
    <source>
        <dbReference type="ARBA" id="ARBA00022598"/>
    </source>
</evidence>
<evidence type="ECO:0000259" key="8">
    <source>
        <dbReference type="PROSITE" id="PS51733"/>
    </source>
</evidence>
<dbReference type="InterPro" id="IPR004562">
    <property type="entry name" value="LipoylTrfase_LipoateP_Ligase"/>
</dbReference>
<keyword evidence="4 9" id="KW-0436">Ligase</keyword>
<evidence type="ECO:0000256" key="2">
    <source>
        <dbReference type="ARBA" id="ARBA00005124"/>
    </source>
</evidence>
<comment type="caution">
    <text evidence="9">The sequence shown here is derived from an EMBL/GenBank/DDBJ whole genome shotgun (WGS) entry which is preliminary data.</text>
</comment>
<dbReference type="Pfam" id="PF10437">
    <property type="entry name" value="Lip_prot_lig_C"/>
    <property type="match status" value="1"/>
</dbReference>
<sequence>MYFINANHNIRDASLNIALETYLVENRLVDEPILLFYINSPSIIIGRHQNTIAEVNQPYLDEHGIQVVRRMSGGGAVYHDLRNLNYCFIKDDDGSIGDFDRFTRPVIAALHDLGATGAALQGRNDLLIDGKKFSGNAMYVRGGRMTAHGTILFDSNLDEVTHALKPRKEKIESHGIQSIRKRVTNIKSYLSAPYQNLTTPEFRDILLLRIFGAAQRSDIKEYLLSEHDWQKVHALRAERFANWDWNYGKSPEFTLEYCQKFPAGLVEYKLDVEHGRIKAIRIFGDFFGTGDISDLERALIGTLYEKHAVLNVFQRMNAQQYFGNIEADALAALLVDGVYDE</sequence>
<dbReference type="SUPFAM" id="SSF82649">
    <property type="entry name" value="SufE/NifU"/>
    <property type="match status" value="1"/>
</dbReference>
<dbReference type="RefSeq" id="WP_200522348.1">
    <property type="nucleotide sequence ID" value="NZ_JAEHNZ010000002.1"/>
</dbReference>
<dbReference type="NCBIfam" id="TIGR00545">
    <property type="entry name" value="lipoyltrans"/>
    <property type="match status" value="1"/>
</dbReference>
<evidence type="ECO:0000313" key="9">
    <source>
        <dbReference type="EMBL" id="MBK0396184.1"/>
    </source>
</evidence>
<gene>
    <name evidence="9" type="ORF">JDW22_06230</name>
</gene>
<name>A0ABS1BSD5_9NEIS</name>
<evidence type="ECO:0000256" key="5">
    <source>
        <dbReference type="ARBA" id="ARBA00022741"/>
    </source>
</evidence>
<feature type="domain" description="BPL/LPL catalytic" evidence="8">
    <location>
        <begin position="28"/>
        <end position="218"/>
    </location>
</feature>
<keyword evidence="5" id="KW-0547">Nucleotide-binding</keyword>
<evidence type="ECO:0000256" key="1">
    <source>
        <dbReference type="ARBA" id="ARBA00005085"/>
    </source>
</evidence>
<dbReference type="Gene3D" id="3.30.930.10">
    <property type="entry name" value="Bira Bifunctional Protein, Domain 2"/>
    <property type="match status" value="1"/>
</dbReference>
<evidence type="ECO:0000256" key="6">
    <source>
        <dbReference type="ARBA" id="ARBA00022840"/>
    </source>
</evidence>
<proteinExistence type="predicted"/>
<reference evidence="9 10" key="1">
    <citation type="journal article" date="2021" name="Pathogens">
        <title>Isolation and Characterization of Kingella bonacorsii sp. nov., A Novel Kingella Species Detected in a Stable Periodontitis Subject.</title>
        <authorList>
            <person name="Antezack A."/>
            <person name="Boxberger M."/>
            <person name="Rolland C."/>
            <person name="Monnet-Corti V."/>
            <person name="La Scola B."/>
        </authorList>
    </citation>
    <scope>NUCLEOTIDE SEQUENCE [LARGE SCALE GENOMIC DNA]</scope>
    <source>
        <strain evidence="9 10">Marseille-Q4569</strain>
    </source>
</reference>
<evidence type="ECO:0000256" key="3">
    <source>
        <dbReference type="ARBA" id="ARBA00012367"/>
    </source>
</evidence>
<dbReference type="Proteomes" id="UP000614058">
    <property type="component" value="Unassembled WGS sequence"/>
</dbReference>
<accession>A0ABS1BSD5</accession>
<comment type="pathway">
    <text evidence="2">Protein modification; protein lipoylation via exogenous pathway; protein N(6)-(lipoyl)lysine from lipoate: step 1/2.</text>
</comment>
<dbReference type="CDD" id="cd16443">
    <property type="entry name" value="LplA"/>
    <property type="match status" value="1"/>
</dbReference>
<dbReference type="InterPro" id="IPR045864">
    <property type="entry name" value="aa-tRNA-synth_II/BPL/LPL"/>
</dbReference>
<dbReference type="EC" id="6.3.1.20" evidence="3"/>